<feature type="chain" id="PRO_5002731803" evidence="1">
    <location>
        <begin position="25"/>
        <end position="143"/>
    </location>
</feature>
<dbReference type="SUPFAM" id="SSF49265">
    <property type="entry name" value="Fibronectin type III"/>
    <property type="match status" value="1"/>
</dbReference>
<evidence type="ECO:0000256" key="1">
    <source>
        <dbReference type="SAM" id="SignalP"/>
    </source>
</evidence>
<dbReference type="EMBL" id="CP000859">
    <property type="protein sequence ID" value="ABW68293.1"/>
    <property type="molecule type" value="Genomic_DNA"/>
</dbReference>
<organism evidence="2 3">
    <name type="scientific">Desulfosudis oleivorans (strain DSM 6200 / JCM 39069 / Hxd3)</name>
    <name type="common">Desulfococcus oleovorans</name>
    <dbReference type="NCBI Taxonomy" id="96561"/>
    <lineage>
        <taxon>Bacteria</taxon>
        <taxon>Pseudomonadati</taxon>
        <taxon>Thermodesulfobacteriota</taxon>
        <taxon>Desulfobacteria</taxon>
        <taxon>Desulfobacterales</taxon>
        <taxon>Desulfosudaceae</taxon>
        <taxon>Desulfosudis</taxon>
    </lineage>
</organism>
<evidence type="ECO:0000313" key="3">
    <source>
        <dbReference type="Proteomes" id="UP000008561"/>
    </source>
</evidence>
<accession>A8ZW59</accession>
<dbReference type="RefSeq" id="WP_012175905.1">
    <property type="nucleotide sequence ID" value="NC_009943.1"/>
</dbReference>
<dbReference type="InterPro" id="IPR013783">
    <property type="entry name" value="Ig-like_fold"/>
</dbReference>
<reference evidence="2 3" key="1">
    <citation type="submission" date="2007-10" db="EMBL/GenBank/DDBJ databases">
        <title>Complete sequence of Desulfococcus oleovorans Hxd3.</title>
        <authorList>
            <consortium name="US DOE Joint Genome Institute"/>
            <person name="Copeland A."/>
            <person name="Lucas S."/>
            <person name="Lapidus A."/>
            <person name="Barry K."/>
            <person name="Glavina del Rio T."/>
            <person name="Dalin E."/>
            <person name="Tice H."/>
            <person name="Pitluck S."/>
            <person name="Kiss H."/>
            <person name="Brettin T."/>
            <person name="Bruce D."/>
            <person name="Detter J.C."/>
            <person name="Han C."/>
            <person name="Schmutz J."/>
            <person name="Larimer F."/>
            <person name="Land M."/>
            <person name="Hauser L."/>
            <person name="Kyrpides N."/>
            <person name="Kim E."/>
            <person name="Wawrik B."/>
            <person name="Richardson P."/>
        </authorList>
    </citation>
    <scope>NUCLEOTIDE SEQUENCE [LARGE SCALE GENOMIC DNA]</scope>
    <source>
        <strain evidence="3">DSM 6200 / JCM 39069 / Hxd3</strain>
    </source>
</reference>
<name>A8ZW59_DESOH</name>
<dbReference type="KEGG" id="dol:Dole_2489"/>
<dbReference type="PROSITE" id="PS51257">
    <property type="entry name" value="PROKAR_LIPOPROTEIN"/>
    <property type="match status" value="1"/>
</dbReference>
<dbReference type="AlphaFoldDB" id="A8ZW59"/>
<dbReference type="STRING" id="96561.Dole_2489"/>
<dbReference type="InterPro" id="IPR036116">
    <property type="entry name" value="FN3_sf"/>
</dbReference>
<dbReference type="eggNOG" id="ENOG5030S38">
    <property type="taxonomic scope" value="Bacteria"/>
</dbReference>
<proteinExistence type="predicted"/>
<evidence type="ECO:0000313" key="2">
    <source>
        <dbReference type="EMBL" id="ABW68293.1"/>
    </source>
</evidence>
<sequence>MACNRHPAVIAIMAALLLAMLASACGRKAMPIAPGLAVPPRVTDLSAQQAGDTVNLSWSVAAGVPVEVFHIFRDRQPLVNNPCPSCPPDFKPAGRVSVEARDGAVTGRYSEKIESGYRYTYYVTGYNGGAAGPPSNHLVIIHE</sequence>
<protein>
    <submittedName>
        <fullName evidence="2">Fibronectin type III domain protein</fullName>
    </submittedName>
</protein>
<keyword evidence="3" id="KW-1185">Reference proteome</keyword>
<feature type="signal peptide" evidence="1">
    <location>
        <begin position="1"/>
        <end position="24"/>
    </location>
</feature>
<dbReference type="Gene3D" id="2.60.40.10">
    <property type="entry name" value="Immunoglobulins"/>
    <property type="match status" value="1"/>
</dbReference>
<dbReference type="OrthoDB" id="5422727at2"/>
<dbReference type="Proteomes" id="UP000008561">
    <property type="component" value="Chromosome"/>
</dbReference>
<gene>
    <name evidence="2" type="ordered locus">Dole_2489</name>
</gene>
<dbReference type="HOGENOM" id="CLU_1803022_0_0_7"/>
<keyword evidence="1" id="KW-0732">Signal</keyword>